<dbReference type="InterPro" id="IPR003835">
    <property type="entry name" value="Glyco_trans_19"/>
</dbReference>
<evidence type="ECO:0000313" key="12">
    <source>
        <dbReference type="EMBL" id="MEX0469182.1"/>
    </source>
</evidence>
<comment type="caution">
    <text evidence="12">The sequence shown here is derived from an EMBL/GenBank/DDBJ whole genome shotgun (WGS) entry which is preliminary data.</text>
</comment>
<keyword evidence="5 11" id="KW-0444">Lipid biosynthesis</keyword>
<evidence type="ECO:0000256" key="7">
    <source>
        <dbReference type="ARBA" id="ARBA00022676"/>
    </source>
</evidence>
<keyword evidence="9 11" id="KW-0443">Lipid metabolism</keyword>
<comment type="catalytic activity">
    <reaction evidence="10 11">
        <text>a lipid X + a UDP-2-N,3-O-bis[(3R)-3-hydroxyacyl]-alpha-D-glucosamine = a lipid A disaccharide + UDP + H(+)</text>
        <dbReference type="Rhea" id="RHEA:67828"/>
        <dbReference type="ChEBI" id="CHEBI:15378"/>
        <dbReference type="ChEBI" id="CHEBI:58223"/>
        <dbReference type="ChEBI" id="CHEBI:137748"/>
        <dbReference type="ChEBI" id="CHEBI:176338"/>
        <dbReference type="ChEBI" id="CHEBI:176343"/>
        <dbReference type="EC" id="2.4.1.182"/>
    </reaction>
</comment>
<comment type="similarity">
    <text evidence="2 11">Belongs to the LpxB family.</text>
</comment>
<keyword evidence="8 11" id="KW-0808">Transferase</keyword>
<gene>
    <name evidence="11 12" type="primary">lpxB</name>
    <name evidence="12" type="ORF">V6X73_05525</name>
</gene>
<dbReference type="EC" id="2.4.1.182" evidence="3 11"/>
<evidence type="ECO:0000256" key="3">
    <source>
        <dbReference type="ARBA" id="ARBA00012687"/>
    </source>
</evidence>
<reference evidence="12 13" key="1">
    <citation type="submission" date="2024-02" db="EMBL/GenBank/DDBJ databases">
        <title>New especies of Spiribacter isolated from saline water.</title>
        <authorList>
            <person name="Leon M.J."/>
            <person name="De La Haba R."/>
            <person name="Sanchez-Porro C."/>
            <person name="Ventosa A."/>
        </authorList>
    </citation>
    <scope>NUCLEOTIDE SEQUENCE [LARGE SCALE GENOMIC DNA]</scope>
    <source>
        <strain evidence="13">ag22IC6-390</strain>
    </source>
</reference>
<sequence length="380" mass="40964">MRIAMVAGEPSGDYLGGGLIRALKARYPDARFEGIGGRHMTTAGLQSLYPLESLSVMGLVEVIRHLPRLLGIRRVLRQRWRADPPDLFIGVDAPDFNLELARRLRETGRPTVQYVSPTVWAWREGRLKGIRQAVDHVLCIYPFEAEFYAERGIAASFVGHPLADQIPLTRDVAGARAALAIPEKPLCLAVLPGSRRSEIDRLLPLFLAVGQRLLASHPGLHLVIPAATPALSPLIEQAVAQAGLEAHCTTIEGGAQTALAAADAAVVASGTATLEAMLVGCPAVMAYQVNRLTAVLARRSVRIPYFAMPNLMAGEMLMPEFIQEQATPAAIAPAVERLLTDPQRAGALAERFNTLHQRLRCGAGEQAAEVVATLLEGRRG</sequence>
<evidence type="ECO:0000256" key="2">
    <source>
        <dbReference type="ARBA" id="ARBA00007868"/>
    </source>
</evidence>
<comment type="pathway">
    <text evidence="11">Bacterial outer membrane biogenesis; LPS lipid A biosynthesis.</text>
</comment>
<dbReference type="HAMAP" id="MF_00392">
    <property type="entry name" value="LpxB"/>
    <property type="match status" value="1"/>
</dbReference>
<dbReference type="GO" id="GO:0008915">
    <property type="term" value="F:lipid-A-disaccharide synthase activity"/>
    <property type="evidence" value="ECO:0007669"/>
    <property type="project" value="UniProtKB-EC"/>
</dbReference>
<dbReference type="Gene3D" id="3.40.50.2000">
    <property type="entry name" value="Glycogen Phosphorylase B"/>
    <property type="match status" value="1"/>
</dbReference>
<evidence type="ECO:0000256" key="6">
    <source>
        <dbReference type="ARBA" id="ARBA00022556"/>
    </source>
</evidence>
<evidence type="ECO:0000256" key="1">
    <source>
        <dbReference type="ARBA" id="ARBA00002056"/>
    </source>
</evidence>
<keyword evidence="7 11" id="KW-0328">Glycosyltransferase</keyword>
<accession>A0ABV3TC18</accession>
<evidence type="ECO:0000256" key="10">
    <source>
        <dbReference type="ARBA" id="ARBA00048975"/>
    </source>
</evidence>
<evidence type="ECO:0000256" key="8">
    <source>
        <dbReference type="ARBA" id="ARBA00022679"/>
    </source>
</evidence>
<protein>
    <recommendedName>
        <fullName evidence="4 11">Lipid-A-disaccharide synthase</fullName>
        <ecNumber evidence="3 11">2.4.1.182</ecNumber>
    </recommendedName>
</protein>
<proteinExistence type="inferred from homology"/>
<evidence type="ECO:0000313" key="13">
    <source>
        <dbReference type="Proteomes" id="UP001556709"/>
    </source>
</evidence>
<dbReference type="Pfam" id="PF02684">
    <property type="entry name" value="LpxB"/>
    <property type="match status" value="1"/>
</dbReference>
<dbReference type="RefSeq" id="WP_367958584.1">
    <property type="nucleotide sequence ID" value="NZ_JBAKFK010000002.1"/>
</dbReference>
<dbReference type="PANTHER" id="PTHR30372">
    <property type="entry name" value="LIPID-A-DISACCHARIDE SYNTHASE"/>
    <property type="match status" value="1"/>
</dbReference>
<keyword evidence="13" id="KW-1185">Reference proteome</keyword>
<evidence type="ECO:0000256" key="5">
    <source>
        <dbReference type="ARBA" id="ARBA00022516"/>
    </source>
</evidence>
<dbReference type="NCBIfam" id="TIGR00215">
    <property type="entry name" value="lpxB"/>
    <property type="match status" value="1"/>
</dbReference>
<comment type="function">
    <text evidence="1 11">Condensation of UDP-2,3-diacylglucosamine and 2,3-diacylglucosamine-1-phosphate to form lipid A disaccharide, a precursor of lipid A, a phosphorylated glycolipid that anchors the lipopolysaccharide to the outer membrane of the cell.</text>
</comment>
<dbReference type="SUPFAM" id="SSF53756">
    <property type="entry name" value="UDP-Glycosyltransferase/glycogen phosphorylase"/>
    <property type="match status" value="1"/>
</dbReference>
<dbReference type="Proteomes" id="UP001556709">
    <property type="component" value="Unassembled WGS sequence"/>
</dbReference>
<evidence type="ECO:0000256" key="9">
    <source>
        <dbReference type="ARBA" id="ARBA00023098"/>
    </source>
</evidence>
<dbReference type="PANTHER" id="PTHR30372:SF4">
    <property type="entry name" value="LIPID-A-DISACCHARIDE SYNTHASE, MITOCHONDRIAL-RELATED"/>
    <property type="match status" value="1"/>
</dbReference>
<dbReference type="EMBL" id="JBAKFM010000002">
    <property type="protein sequence ID" value="MEX0469182.1"/>
    <property type="molecule type" value="Genomic_DNA"/>
</dbReference>
<keyword evidence="6 11" id="KW-0441">Lipid A biosynthesis</keyword>
<name>A0ABV3TC18_9GAMM</name>
<evidence type="ECO:0000256" key="11">
    <source>
        <dbReference type="HAMAP-Rule" id="MF_00392"/>
    </source>
</evidence>
<evidence type="ECO:0000256" key="4">
    <source>
        <dbReference type="ARBA" id="ARBA00020902"/>
    </source>
</evidence>
<organism evidence="12 13">
    <name type="scientific">Spiribacter pallidus</name>
    <dbReference type="NCBI Taxonomy" id="1987936"/>
    <lineage>
        <taxon>Bacteria</taxon>
        <taxon>Pseudomonadati</taxon>
        <taxon>Pseudomonadota</taxon>
        <taxon>Gammaproteobacteria</taxon>
        <taxon>Chromatiales</taxon>
        <taxon>Ectothiorhodospiraceae</taxon>
        <taxon>Spiribacter</taxon>
    </lineage>
</organism>